<name>A0A7W9QEQ3_9ACTN</name>
<dbReference type="EMBL" id="JACHJL010000019">
    <property type="protein sequence ID" value="MBB5938918.1"/>
    <property type="molecule type" value="Genomic_DNA"/>
</dbReference>
<evidence type="ECO:0000313" key="2">
    <source>
        <dbReference type="EMBL" id="MBB5938918.1"/>
    </source>
</evidence>
<evidence type="ECO:0000313" key="3">
    <source>
        <dbReference type="Proteomes" id="UP000588098"/>
    </source>
</evidence>
<organism evidence="2 3">
    <name type="scientific">Streptomyces zagrosensis</name>
    <dbReference type="NCBI Taxonomy" id="1042984"/>
    <lineage>
        <taxon>Bacteria</taxon>
        <taxon>Bacillati</taxon>
        <taxon>Actinomycetota</taxon>
        <taxon>Actinomycetes</taxon>
        <taxon>Kitasatosporales</taxon>
        <taxon>Streptomycetaceae</taxon>
        <taxon>Streptomyces</taxon>
    </lineage>
</organism>
<feature type="region of interest" description="Disordered" evidence="1">
    <location>
        <begin position="1"/>
        <end position="22"/>
    </location>
</feature>
<dbReference type="Proteomes" id="UP000588098">
    <property type="component" value="Unassembled WGS sequence"/>
</dbReference>
<comment type="caution">
    <text evidence="2">The sequence shown here is derived from an EMBL/GenBank/DDBJ whole genome shotgun (WGS) entry which is preliminary data.</text>
</comment>
<protein>
    <submittedName>
        <fullName evidence="2">Uncharacterized protein</fullName>
    </submittedName>
</protein>
<dbReference type="AlphaFoldDB" id="A0A7W9QEQ3"/>
<sequence>MFFDWRKSWDPPSWPEGSRTTQPPLCDQHAVTAFEECWNSSHFTALRVKCLKLWGVIGAHHQYISDGWRVSQEEVMYPYGDPSHSYQRERDMRPAS</sequence>
<gene>
    <name evidence="2" type="ORF">FHS42_006009</name>
</gene>
<reference evidence="2 3" key="1">
    <citation type="submission" date="2020-08" db="EMBL/GenBank/DDBJ databases">
        <title>Genomic Encyclopedia of Type Strains, Phase III (KMG-III): the genomes of soil and plant-associated and newly described type strains.</title>
        <authorList>
            <person name="Whitman W."/>
        </authorList>
    </citation>
    <scope>NUCLEOTIDE SEQUENCE [LARGE SCALE GENOMIC DNA]</scope>
    <source>
        <strain evidence="2 3">CECT 8305</strain>
    </source>
</reference>
<evidence type="ECO:0000256" key="1">
    <source>
        <dbReference type="SAM" id="MobiDB-lite"/>
    </source>
</evidence>
<accession>A0A7W9QEQ3</accession>
<proteinExistence type="predicted"/>
<keyword evidence="3" id="KW-1185">Reference proteome</keyword>